<comment type="caution">
    <text evidence="2">The sequence shown here is derived from an EMBL/GenBank/DDBJ whole genome shotgun (WGS) entry which is preliminary data.</text>
</comment>
<evidence type="ECO:0000313" key="2">
    <source>
        <dbReference type="EMBL" id="KAK4206569.1"/>
    </source>
</evidence>
<proteinExistence type="predicted"/>
<evidence type="ECO:0000256" key="1">
    <source>
        <dbReference type="SAM" id="SignalP"/>
    </source>
</evidence>
<feature type="chain" id="PRO_5042820975" evidence="1">
    <location>
        <begin position="23"/>
        <end position="72"/>
    </location>
</feature>
<organism evidence="2 3">
    <name type="scientific">Rhypophila decipiens</name>
    <dbReference type="NCBI Taxonomy" id="261697"/>
    <lineage>
        <taxon>Eukaryota</taxon>
        <taxon>Fungi</taxon>
        <taxon>Dikarya</taxon>
        <taxon>Ascomycota</taxon>
        <taxon>Pezizomycotina</taxon>
        <taxon>Sordariomycetes</taxon>
        <taxon>Sordariomycetidae</taxon>
        <taxon>Sordariales</taxon>
        <taxon>Naviculisporaceae</taxon>
        <taxon>Rhypophila</taxon>
    </lineage>
</organism>
<accession>A0AAN6XTD8</accession>
<dbReference type="Proteomes" id="UP001301769">
    <property type="component" value="Unassembled WGS sequence"/>
</dbReference>
<dbReference type="AlphaFoldDB" id="A0AAN6XTD8"/>
<protein>
    <submittedName>
        <fullName evidence="2">Uncharacterized protein</fullName>
    </submittedName>
</protein>
<reference evidence="2" key="2">
    <citation type="submission" date="2023-05" db="EMBL/GenBank/DDBJ databases">
        <authorList>
            <consortium name="Lawrence Berkeley National Laboratory"/>
            <person name="Steindorff A."/>
            <person name="Hensen N."/>
            <person name="Bonometti L."/>
            <person name="Westerberg I."/>
            <person name="Brannstrom I.O."/>
            <person name="Guillou S."/>
            <person name="Cros-Aarteil S."/>
            <person name="Calhoun S."/>
            <person name="Haridas S."/>
            <person name="Kuo A."/>
            <person name="Mondo S."/>
            <person name="Pangilinan J."/>
            <person name="Riley R."/>
            <person name="Labutti K."/>
            <person name="Andreopoulos B."/>
            <person name="Lipzen A."/>
            <person name="Chen C."/>
            <person name="Yanf M."/>
            <person name="Daum C."/>
            <person name="Ng V."/>
            <person name="Clum A."/>
            <person name="Ohm R."/>
            <person name="Martin F."/>
            <person name="Silar P."/>
            <person name="Natvig D."/>
            <person name="Lalanne C."/>
            <person name="Gautier V."/>
            <person name="Ament-Velasquez S.L."/>
            <person name="Kruys A."/>
            <person name="Hutchinson M.I."/>
            <person name="Powell A.J."/>
            <person name="Barry K."/>
            <person name="Miller A.N."/>
            <person name="Grigoriev I.V."/>
            <person name="Debuchy R."/>
            <person name="Gladieux P."/>
            <person name="Thoren M.H."/>
            <person name="Johannesson H."/>
        </authorList>
    </citation>
    <scope>NUCLEOTIDE SEQUENCE</scope>
    <source>
        <strain evidence="2">PSN293</strain>
    </source>
</reference>
<reference evidence="2" key="1">
    <citation type="journal article" date="2023" name="Mol. Phylogenet. Evol.">
        <title>Genome-scale phylogeny and comparative genomics of the fungal order Sordariales.</title>
        <authorList>
            <person name="Hensen N."/>
            <person name="Bonometti L."/>
            <person name="Westerberg I."/>
            <person name="Brannstrom I.O."/>
            <person name="Guillou S."/>
            <person name="Cros-Aarteil S."/>
            <person name="Calhoun S."/>
            <person name="Haridas S."/>
            <person name="Kuo A."/>
            <person name="Mondo S."/>
            <person name="Pangilinan J."/>
            <person name="Riley R."/>
            <person name="LaButti K."/>
            <person name="Andreopoulos B."/>
            <person name="Lipzen A."/>
            <person name="Chen C."/>
            <person name="Yan M."/>
            <person name="Daum C."/>
            <person name="Ng V."/>
            <person name="Clum A."/>
            <person name="Steindorff A."/>
            <person name="Ohm R.A."/>
            <person name="Martin F."/>
            <person name="Silar P."/>
            <person name="Natvig D.O."/>
            <person name="Lalanne C."/>
            <person name="Gautier V."/>
            <person name="Ament-Velasquez S.L."/>
            <person name="Kruys A."/>
            <person name="Hutchinson M.I."/>
            <person name="Powell A.J."/>
            <person name="Barry K."/>
            <person name="Miller A.N."/>
            <person name="Grigoriev I.V."/>
            <person name="Debuchy R."/>
            <person name="Gladieux P."/>
            <person name="Hiltunen Thoren M."/>
            <person name="Johannesson H."/>
        </authorList>
    </citation>
    <scope>NUCLEOTIDE SEQUENCE</scope>
    <source>
        <strain evidence="2">PSN293</strain>
    </source>
</reference>
<dbReference type="EMBL" id="MU858384">
    <property type="protein sequence ID" value="KAK4206569.1"/>
    <property type="molecule type" value="Genomic_DNA"/>
</dbReference>
<keyword evidence="3" id="KW-1185">Reference proteome</keyword>
<evidence type="ECO:0000313" key="3">
    <source>
        <dbReference type="Proteomes" id="UP001301769"/>
    </source>
</evidence>
<sequence length="72" mass="7735">MMRSASLILGIVAALLFGRTFAQRGVCSAVTDTCFIDGTAWPCTIGSCSEEGVCFRENNVGVFPPQWNTVCQ</sequence>
<keyword evidence="1" id="KW-0732">Signal</keyword>
<feature type="signal peptide" evidence="1">
    <location>
        <begin position="1"/>
        <end position="22"/>
    </location>
</feature>
<name>A0AAN6XTD8_9PEZI</name>
<gene>
    <name evidence="2" type="ORF">QBC37DRAFT_380960</name>
</gene>